<name>A0A6M5Z3S5_9BACT</name>
<proteinExistence type="predicted"/>
<accession>A0A6M5Z3S5</accession>
<protein>
    <submittedName>
        <fullName evidence="1">Uncharacterized protein</fullName>
    </submittedName>
</protein>
<dbReference type="KEGG" id="ftj:FTUN_8047"/>
<dbReference type="Proteomes" id="UP000503447">
    <property type="component" value="Chromosome"/>
</dbReference>
<keyword evidence="2" id="KW-1185">Reference proteome</keyword>
<evidence type="ECO:0000313" key="2">
    <source>
        <dbReference type="Proteomes" id="UP000503447"/>
    </source>
</evidence>
<gene>
    <name evidence="1" type="ORF">FTUN_8047</name>
</gene>
<evidence type="ECO:0000313" key="1">
    <source>
        <dbReference type="EMBL" id="QJX00417.1"/>
    </source>
</evidence>
<dbReference type="EMBL" id="CP053452">
    <property type="protein sequence ID" value="QJX00417.1"/>
    <property type="molecule type" value="Genomic_DNA"/>
</dbReference>
<organism evidence="1 2">
    <name type="scientific">Frigoriglobus tundricola</name>
    <dbReference type="NCBI Taxonomy" id="2774151"/>
    <lineage>
        <taxon>Bacteria</taxon>
        <taxon>Pseudomonadati</taxon>
        <taxon>Planctomycetota</taxon>
        <taxon>Planctomycetia</taxon>
        <taxon>Gemmatales</taxon>
        <taxon>Gemmataceae</taxon>
        <taxon>Frigoriglobus</taxon>
    </lineage>
</organism>
<dbReference type="AlphaFoldDB" id="A0A6M5Z3S5"/>
<sequence>MREGAGLGERVHEDAVTFSKVAPSESNRYCDIRLTGRFGFGSVTP</sequence>
<reference evidence="2" key="1">
    <citation type="submission" date="2020-05" db="EMBL/GenBank/DDBJ databases">
        <title>Frigoriglobus tundricola gen. nov., sp. nov., a psychrotolerant cellulolytic planctomycete of the family Gemmataceae with two divergent copies of 16S rRNA gene.</title>
        <authorList>
            <person name="Kulichevskaya I.S."/>
            <person name="Ivanova A.A."/>
            <person name="Naumoff D.G."/>
            <person name="Beletsky A.V."/>
            <person name="Rijpstra W.I.C."/>
            <person name="Sinninghe Damste J.S."/>
            <person name="Mardanov A.V."/>
            <person name="Ravin N.V."/>
            <person name="Dedysh S.N."/>
        </authorList>
    </citation>
    <scope>NUCLEOTIDE SEQUENCE [LARGE SCALE GENOMIC DNA]</scope>
    <source>
        <strain evidence="2">PL17</strain>
    </source>
</reference>